<name>A0A5C3NH46_9AGAM</name>
<feature type="compositionally biased region" description="Low complexity" evidence="2">
    <location>
        <begin position="107"/>
        <end position="118"/>
    </location>
</feature>
<feature type="compositionally biased region" description="Polar residues" evidence="2">
    <location>
        <begin position="33"/>
        <end position="45"/>
    </location>
</feature>
<feature type="region of interest" description="Disordered" evidence="2">
    <location>
        <begin position="653"/>
        <end position="676"/>
    </location>
</feature>
<reference evidence="4 5" key="1">
    <citation type="journal article" date="2019" name="Nat. Ecol. Evol.">
        <title>Megaphylogeny resolves global patterns of mushroom evolution.</title>
        <authorList>
            <person name="Varga T."/>
            <person name="Krizsan K."/>
            <person name="Foldi C."/>
            <person name="Dima B."/>
            <person name="Sanchez-Garcia M."/>
            <person name="Sanchez-Ramirez S."/>
            <person name="Szollosi G.J."/>
            <person name="Szarkandi J.G."/>
            <person name="Papp V."/>
            <person name="Albert L."/>
            <person name="Andreopoulos W."/>
            <person name="Angelini C."/>
            <person name="Antonin V."/>
            <person name="Barry K.W."/>
            <person name="Bougher N.L."/>
            <person name="Buchanan P."/>
            <person name="Buyck B."/>
            <person name="Bense V."/>
            <person name="Catcheside P."/>
            <person name="Chovatia M."/>
            <person name="Cooper J."/>
            <person name="Damon W."/>
            <person name="Desjardin D."/>
            <person name="Finy P."/>
            <person name="Geml J."/>
            <person name="Haridas S."/>
            <person name="Hughes K."/>
            <person name="Justo A."/>
            <person name="Karasinski D."/>
            <person name="Kautmanova I."/>
            <person name="Kiss B."/>
            <person name="Kocsube S."/>
            <person name="Kotiranta H."/>
            <person name="LaButti K.M."/>
            <person name="Lechner B.E."/>
            <person name="Liimatainen K."/>
            <person name="Lipzen A."/>
            <person name="Lukacs Z."/>
            <person name="Mihaltcheva S."/>
            <person name="Morgado L.N."/>
            <person name="Niskanen T."/>
            <person name="Noordeloos M.E."/>
            <person name="Ohm R.A."/>
            <person name="Ortiz-Santana B."/>
            <person name="Ovrebo C."/>
            <person name="Racz N."/>
            <person name="Riley R."/>
            <person name="Savchenko A."/>
            <person name="Shiryaev A."/>
            <person name="Soop K."/>
            <person name="Spirin V."/>
            <person name="Szebenyi C."/>
            <person name="Tomsovsky M."/>
            <person name="Tulloss R.E."/>
            <person name="Uehling J."/>
            <person name="Grigoriev I.V."/>
            <person name="Vagvolgyi C."/>
            <person name="Papp T."/>
            <person name="Martin F.M."/>
            <person name="Miettinen O."/>
            <person name="Hibbett D.S."/>
            <person name="Nagy L.G."/>
        </authorList>
    </citation>
    <scope>NUCLEOTIDE SEQUENCE [LARGE SCALE GENOMIC DNA]</scope>
    <source>
        <strain evidence="4 5">OMC1185</strain>
    </source>
</reference>
<feature type="region of interest" description="Disordered" evidence="2">
    <location>
        <begin position="527"/>
        <end position="638"/>
    </location>
</feature>
<feature type="compositionally biased region" description="Polar residues" evidence="2">
    <location>
        <begin position="529"/>
        <end position="542"/>
    </location>
</feature>
<feature type="region of interest" description="Disordered" evidence="2">
    <location>
        <begin position="104"/>
        <end position="131"/>
    </location>
</feature>
<feature type="coiled-coil region" evidence="1">
    <location>
        <begin position="784"/>
        <end position="811"/>
    </location>
</feature>
<dbReference type="Proteomes" id="UP000305948">
    <property type="component" value="Unassembled WGS sequence"/>
</dbReference>
<feature type="transmembrane region" description="Helical" evidence="3">
    <location>
        <begin position="989"/>
        <end position="1009"/>
    </location>
</feature>
<protein>
    <submittedName>
        <fullName evidence="4">Uncharacterized protein</fullName>
    </submittedName>
</protein>
<proteinExistence type="predicted"/>
<keyword evidence="3" id="KW-0812">Transmembrane</keyword>
<evidence type="ECO:0000256" key="1">
    <source>
        <dbReference type="SAM" id="Coils"/>
    </source>
</evidence>
<keyword evidence="3" id="KW-0472">Membrane</keyword>
<organism evidence="4 5">
    <name type="scientific">Heliocybe sulcata</name>
    <dbReference type="NCBI Taxonomy" id="5364"/>
    <lineage>
        <taxon>Eukaryota</taxon>
        <taxon>Fungi</taxon>
        <taxon>Dikarya</taxon>
        <taxon>Basidiomycota</taxon>
        <taxon>Agaricomycotina</taxon>
        <taxon>Agaricomycetes</taxon>
        <taxon>Gloeophyllales</taxon>
        <taxon>Gloeophyllaceae</taxon>
        <taxon>Heliocybe</taxon>
    </lineage>
</organism>
<feature type="compositionally biased region" description="Polar residues" evidence="2">
    <location>
        <begin position="10"/>
        <end position="23"/>
    </location>
</feature>
<sequence length="1010" mass="112476">MDTGGPGNSGEPSASSTTRQSRIQFPAEGKGNAHSSAQENVTRQSGIGIGPPPILRQPTVTQGSTNPERRRRVRSVDATALLSEPTQSARVADTSSRVVRNRTFTQASSGAASKAANALRPEGNPTDFGTLSDEYTLAQEDPGILEDVQRALKLKARREARLRAMQAAGARGDAPVRSDRTTASSVSAGSSLSPMEVSFPTSTAPTSHAPRPSNDSDIDFSPSVGVTHLHPVPTSTDEGTTLDWTGLTATTEKHDIRRWTLSLTSKGKSKEKHPSLGKGVAEQQDMLYTEKLRRIREKTRPGTLRKAAITSEQLQRRYNVLYASLTSKAGPLNLAKVVGWYGSQEPIVQSTLDQAEPLTWLKHLLDKRGERTSSRLPWHVTALIVEEYLKSQTHPESEMIPNGWSTAGSPSLGSAQSGRENRSLNISHSPPTPVPLEPSFSRKRSFDEYVSFGPKVEPGRDYTSMDVQRRPEPYATSWRHSLPNVGDTARSSFSSILAGSLKHAHAQGELSPASSRGYLRDFVRRKSRQQPLGSDGESSAPASLSDAHPHSEGEGARGVRSSHPRTNNGTAHSAGDSGTDRDAPSVSRASFDLGDHPPDIEDPQTARPNPAYRSDGEARPRPRFKPKRSVTAHSFLPRVLAPPRKNRLSLVPYEQLPQDDESDHAGGDEDAERGEYERKAQMLEDAVAQNTRIRMLLQRVATGVKDYDAVRRQLSELSRTPGESLPQDLIDAFSHDPAAVTGTTRRSKGWRAVEDIHRRLQLQNDVMRSFVVREECRDNMDPAKSLFEDQIKALIDTLHRLEDQRRTIERRAVDISDMLAQVKPIHAEAKREYNETLAHTSVVYDELSLIVRLEESYKDNYQQLWEFGMDALTFLLDTVTPFWRNYGKVIGEDVQDFLIIPWYRNEFTGEAKRYQIKRVPRRSLRHWFGLFVFFNLTLAVTFLQARAATFVSSLWRLSAISHAGLWWLAMPLFWIAFFIQWIAVLIELAIVGGQLAVIMWWFGWAMKIFS</sequence>
<feature type="compositionally biased region" description="Low complexity" evidence="2">
    <location>
        <begin position="184"/>
        <end position="193"/>
    </location>
</feature>
<dbReference type="EMBL" id="ML213503">
    <property type="protein sequence ID" value="TFK56693.1"/>
    <property type="molecule type" value="Genomic_DNA"/>
</dbReference>
<feature type="region of interest" description="Disordered" evidence="2">
    <location>
        <begin position="395"/>
        <end position="440"/>
    </location>
</feature>
<keyword evidence="3" id="KW-1133">Transmembrane helix</keyword>
<dbReference type="OrthoDB" id="3190515at2759"/>
<evidence type="ECO:0000256" key="3">
    <source>
        <dbReference type="SAM" id="Phobius"/>
    </source>
</evidence>
<dbReference type="AlphaFoldDB" id="A0A5C3NH46"/>
<keyword evidence="1" id="KW-0175">Coiled coil</keyword>
<feature type="compositionally biased region" description="Basic and acidic residues" evidence="2">
    <location>
        <begin position="547"/>
        <end position="557"/>
    </location>
</feature>
<feature type="compositionally biased region" description="Basic and acidic residues" evidence="2">
    <location>
        <begin position="663"/>
        <end position="676"/>
    </location>
</feature>
<evidence type="ECO:0000313" key="5">
    <source>
        <dbReference type="Proteomes" id="UP000305948"/>
    </source>
</evidence>
<dbReference type="STRING" id="5364.A0A5C3NH46"/>
<accession>A0A5C3NH46</accession>
<feature type="region of interest" description="Disordered" evidence="2">
    <location>
        <begin position="165"/>
        <end position="241"/>
    </location>
</feature>
<evidence type="ECO:0000256" key="2">
    <source>
        <dbReference type="SAM" id="MobiDB-lite"/>
    </source>
</evidence>
<feature type="transmembrane region" description="Helical" evidence="3">
    <location>
        <begin position="924"/>
        <end position="943"/>
    </location>
</feature>
<feature type="compositionally biased region" description="Basic residues" evidence="2">
    <location>
        <begin position="621"/>
        <end position="630"/>
    </location>
</feature>
<feature type="compositionally biased region" description="Polar residues" evidence="2">
    <location>
        <begin position="403"/>
        <end position="429"/>
    </location>
</feature>
<feature type="transmembrane region" description="Helical" evidence="3">
    <location>
        <begin position="964"/>
        <end position="983"/>
    </location>
</feature>
<feature type="region of interest" description="Disordered" evidence="2">
    <location>
        <begin position="1"/>
        <end position="88"/>
    </location>
</feature>
<keyword evidence="5" id="KW-1185">Reference proteome</keyword>
<gene>
    <name evidence="4" type="ORF">OE88DRAFT_1803363</name>
</gene>
<evidence type="ECO:0000313" key="4">
    <source>
        <dbReference type="EMBL" id="TFK56693.1"/>
    </source>
</evidence>